<feature type="region of interest" description="Disordered" evidence="1">
    <location>
        <begin position="604"/>
        <end position="637"/>
    </location>
</feature>
<dbReference type="InterPro" id="IPR011705">
    <property type="entry name" value="BACK"/>
</dbReference>
<evidence type="ECO:0000256" key="1">
    <source>
        <dbReference type="SAM" id="MobiDB-lite"/>
    </source>
</evidence>
<dbReference type="Proteomes" id="UP001165080">
    <property type="component" value="Unassembled WGS sequence"/>
</dbReference>
<proteinExistence type="predicted"/>
<gene>
    <name evidence="3" type="primary">PLEST007842</name>
    <name evidence="3" type="ORF">PLESTB_001583600</name>
</gene>
<comment type="caution">
    <text evidence="3">The sequence shown here is derived from an EMBL/GenBank/DDBJ whole genome shotgun (WGS) entry which is preliminary data.</text>
</comment>
<feature type="compositionally biased region" description="Low complexity" evidence="1">
    <location>
        <begin position="608"/>
        <end position="617"/>
    </location>
</feature>
<accession>A0A9W6F8C0</accession>
<dbReference type="InterPro" id="IPR045890">
    <property type="entry name" value="POB1-like"/>
</dbReference>
<dbReference type="PANTHER" id="PTHR46336:SF3">
    <property type="entry name" value="BTB_POZ DOMAIN-CONTAINING PROTEIN POB1"/>
    <property type="match status" value="1"/>
</dbReference>
<protein>
    <recommendedName>
        <fullName evidence="2">BACK domain-containing protein</fullName>
    </recommendedName>
</protein>
<organism evidence="3 4">
    <name type="scientific">Pleodorina starrii</name>
    <dbReference type="NCBI Taxonomy" id="330485"/>
    <lineage>
        <taxon>Eukaryota</taxon>
        <taxon>Viridiplantae</taxon>
        <taxon>Chlorophyta</taxon>
        <taxon>core chlorophytes</taxon>
        <taxon>Chlorophyceae</taxon>
        <taxon>CS clade</taxon>
        <taxon>Chlamydomonadales</taxon>
        <taxon>Volvocaceae</taxon>
        <taxon>Pleodorina</taxon>
    </lineage>
</organism>
<feature type="region of interest" description="Disordered" evidence="1">
    <location>
        <begin position="32"/>
        <end position="55"/>
    </location>
</feature>
<evidence type="ECO:0000313" key="3">
    <source>
        <dbReference type="EMBL" id="GLC60192.1"/>
    </source>
</evidence>
<dbReference type="Gene3D" id="1.25.40.420">
    <property type="match status" value="1"/>
</dbReference>
<reference evidence="3 4" key="1">
    <citation type="journal article" date="2023" name="Commun. Biol.">
        <title>Reorganization of the ancestral sex-determining regions during the evolution of trioecy in Pleodorina starrii.</title>
        <authorList>
            <person name="Takahashi K."/>
            <person name="Suzuki S."/>
            <person name="Kawai-Toyooka H."/>
            <person name="Yamamoto K."/>
            <person name="Hamaji T."/>
            <person name="Ootsuki R."/>
            <person name="Yamaguchi H."/>
            <person name="Kawachi M."/>
            <person name="Higashiyama T."/>
            <person name="Nozaki H."/>
        </authorList>
    </citation>
    <scope>NUCLEOTIDE SEQUENCE [LARGE SCALE GENOMIC DNA]</scope>
    <source>
        <strain evidence="3 4">NIES-4479</strain>
    </source>
</reference>
<dbReference type="OrthoDB" id="538655at2759"/>
<dbReference type="Gene3D" id="3.30.710.10">
    <property type="entry name" value="Potassium Channel Kv1.1, Chain A"/>
    <property type="match status" value="1"/>
</dbReference>
<dbReference type="AlphaFoldDB" id="A0A9W6F8C0"/>
<dbReference type="InterPro" id="IPR011333">
    <property type="entry name" value="SKP1/BTB/POZ_sf"/>
</dbReference>
<evidence type="ECO:0000259" key="2">
    <source>
        <dbReference type="Pfam" id="PF07707"/>
    </source>
</evidence>
<dbReference type="PANTHER" id="PTHR46336">
    <property type="entry name" value="OS02G0260700 PROTEIN"/>
    <property type="match status" value="1"/>
</dbReference>
<dbReference type="Pfam" id="PF07707">
    <property type="entry name" value="BACK"/>
    <property type="match status" value="1"/>
</dbReference>
<keyword evidence="4" id="KW-1185">Reference proteome</keyword>
<feature type="domain" description="BACK" evidence="2">
    <location>
        <begin position="256"/>
        <end position="319"/>
    </location>
</feature>
<name>A0A9W6F8C0_9CHLO</name>
<dbReference type="EMBL" id="BRXU01000032">
    <property type="protein sequence ID" value="GLC60192.1"/>
    <property type="molecule type" value="Genomic_DNA"/>
</dbReference>
<evidence type="ECO:0000313" key="4">
    <source>
        <dbReference type="Proteomes" id="UP001165080"/>
    </source>
</evidence>
<sequence length="668" mass="69050">MSSSVHGWLSGLFGTAEQSDCTIELRCRQVIKPDPADGEPANKRPKNAEPANGAGAAEAQQMIAEGPVCDQLPAHLIVICGGSVLFRAQAAYMKQHAHHPVVFRVLVNNPEEAPFVRSAVRFMYTGKLEVNGAEALLRVRRIAGKLQIAGCVAACDAELTALTNGTGPSPAGAHPLTGVADLFTYRALLPTAPEARAAVDALLDECRKALVRYAPCSTSSGSDAPIVPGGPGLGELLAWAFRDAPSLLSDPVMRRQMCALPEGSMEALLASSTFATDDEASVLLMLAHWLHAHEDVNKATRKRLCKQIRVCQLSDTYLLVVLPELPWFKISPEEYRFICVYTRSSAEKREFMRKITAQGSNQIDTACSWYAAVPRPWPGTRAVAGYDWRVQRCDMKALLGKSKGEVARSACFGRKGASEVVSRGFEWRIEISWLRGSAAAGVHLWCDLPKVLGVSKPEESLVDVVCPGPVEVSVFSWNGAAIGSNSTAAAAAGGSSTGAAAAGGSNTGAAAAGGSGTGTGGGGGSIGTAAGGSSTGTAAGGSTGAAAAAAGGSAASSVAATSSRVAGGVGGVEVVWSASFENDFVRIGCGMGESAALPLAVPDSAATAAQQQPMQEPSSPPQKKKAASGAVPNSKEALHEEAQLAAWAPYLHEGRLHGVLRWNSGAGQ</sequence>